<proteinExistence type="predicted"/>
<reference evidence="1 2" key="1">
    <citation type="journal article" date="2011" name="J. Bacteriol.">
        <title>Complete genome sequence of Algoriphagus sp. PR1, bacterial prey of a colony-forming choanoflagellate.</title>
        <authorList>
            <person name="Alegado R.A."/>
            <person name="Ferriera S."/>
            <person name="Nusbaum C."/>
            <person name="Young S.K."/>
            <person name="Zeng Q."/>
            <person name="Imamovic A."/>
            <person name="Fairclough S.R."/>
            <person name="King N."/>
        </authorList>
    </citation>
    <scope>NUCLEOTIDE SEQUENCE [LARGE SCALE GENOMIC DNA]</scope>
    <source>
        <strain evidence="1 2">PR1</strain>
    </source>
</reference>
<dbReference type="EMBL" id="CM001023">
    <property type="protein sequence ID" value="EAZ82441.1"/>
    <property type="molecule type" value="Genomic_DNA"/>
</dbReference>
<dbReference type="SUPFAM" id="SSF53335">
    <property type="entry name" value="S-adenosyl-L-methionine-dependent methyltransferases"/>
    <property type="match status" value="1"/>
</dbReference>
<dbReference type="Gene3D" id="3.40.50.150">
    <property type="entry name" value="Vaccinia Virus protein VP39"/>
    <property type="match status" value="1"/>
</dbReference>
<sequence>MGIVSFSIPKNLVVKLIEFKKIDYFVETGTYKGGTCFWAAQYFEKVLTIEIDENISMQTSSKHNCPNNIEFFIGNSKDVLPDIVHSRIKNSSSFFWLDGHWCKGGSGKEEECPLLEELDAIKSLKDPVIFIDDARCFLGPLPSPHDSNQWPRVDDIFNKVSKIFPSHRFTIQDDVIMVIPQEYMSVFDSEWKKSFNDRFSNKKSVSLLDKIKNKIKLL</sequence>
<evidence type="ECO:0000313" key="2">
    <source>
        <dbReference type="Proteomes" id="UP000003919"/>
    </source>
</evidence>
<dbReference type="AlphaFoldDB" id="A3HRH3"/>
<dbReference type="EMBL" id="AAXU02000001">
    <property type="protein sequence ID" value="EAZ82441.1"/>
    <property type="molecule type" value="Genomic_DNA"/>
</dbReference>
<evidence type="ECO:0008006" key="3">
    <source>
        <dbReference type="Google" id="ProtNLM"/>
    </source>
</evidence>
<dbReference type="STRING" id="388413.ALPR1_09510"/>
<accession>A3HRH3</accession>
<organism evidence="1 2">
    <name type="scientific">Algoriphagus machipongonensis</name>
    <dbReference type="NCBI Taxonomy" id="388413"/>
    <lineage>
        <taxon>Bacteria</taxon>
        <taxon>Pseudomonadati</taxon>
        <taxon>Bacteroidota</taxon>
        <taxon>Cytophagia</taxon>
        <taxon>Cytophagales</taxon>
        <taxon>Cyclobacteriaceae</taxon>
        <taxon>Algoriphagus</taxon>
    </lineage>
</organism>
<dbReference type="InterPro" id="IPR029063">
    <property type="entry name" value="SAM-dependent_MTases_sf"/>
</dbReference>
<dbReference type="HOGENOM" id="CLU_107593_1_0_10"/>
<name>A3HRH3_9BACT</name>
<dbReference type="Proteomes" id="UP000003919">
    <property type="component" value="Chromosome"/>
</dbReference>
<protein>
    <recommendedName>
        <fullName evidence="3">Rhamnosyl O-methyltransferase</fullName>
    </recommendedName>
</protein>
<dbReference type="RefSeq" id="WP_008200109.1">
    <property type="nucleotide sequence ID" value="NZ_CM001023.1"/>
</dbReference>
<gene>
    <name evidence="1" type="ORF">ALPR1_09510</name>
</gene>
<dbReference type="eggNOG" id="COG0030">
    <property type="taxonomic scope" value="Bacteria"/>
</dbReference>
<evidence type="ECO:0000313" key="1">
    <source>
        <dbReference type="EMBL" id="EAZ82441.1"/>
    </source>
</evidence>
<keyword evidence="2" id="KW-1185">Reference proteome</keyword>
<dbReference type="OrthoDB" id="5329963at2"/>
<comment type="caution">
    <text evidence="1">The sequence shown here is derived from an EMBL/GenBank/DDBJ whole genome shotgun (WGS) entry which is preliminary data.</text>
</comment>